<organism evidence="1 2">
    <name type="scientific">Araneus ventricosus</name>
    <name type="common">Orbweaver spider</name>
    <name type="synonym">Epeira ventricosa</name>
    <dbReference type="NCBI Taxonomy" id="182803"/>
    <lineage>
        <taxon>Eukaryota</taxon>
        <taxon>Metazoa</taxon>
        <taxon>Ecdysozoa</taxon>
        <taxon>Arthropoda</taxon>
        <taxon>Chelicerata</taxon>
        <taxon>Arachnida</taxon>
        <taxon>Araneae</taxon>
        <taxon>Araneomorphae</taxon>
        <taxon>Entelegynae</taxon>
        <taxon>Araneoidea</taxon>
        <taxon>Araneidae</taxon>
        <taxon>Araneus</taxon>
    </lineage>
</organism>
<dbReference type="AlphaFoldDB" id="A0A4Y2D5Q4"/>
<accession>A0A4Y2D5Q4</accession>
<sequence>MPNIRSCNGYSVSQSFVADSHTNVNNCAYAKQSGDMDMLLVQAHVETSTKKVLEIRGHLELNFPLTIVGSHVHPTGWATVLVAGTWTWGSVQLL</sequence>
<keyword evidence="2" id="KW-1185">Reference proteome</keyword>
<comment type="caution">
    <text evidence="1">The sequence shown here is derived from an EMBL/GenBank/DDBJ whole genome shotgun (WGS) entry which is preliminary data.</text>
</comment>
<dbReference type="EMBL" id="BGPR01000307">
    <property type="protein sequence ID" value="GBM12021.1"/>
    <property type="molecule type" value="Genomic_DNA"/>
</dbReference>
<evidence type="ECO:0000313" key="1">
    <source>
        <dbReference type="EMBL" id="GBM12021.1"/>
    </source>
</evidence>
<gene>
    <name evidence="1" type="ORF">AVEN_256105_1</name>
</gene>
<reference evidence="1 2" key="1">
    <citation type="journal article" date="2019" name="Sci. Rep.">
        <title>Orb-weaving spider Araneus ventricosus genome elucidates the spidroin gene catalogue.</title>
        <authorList>
            <person name="Kono N."/>
            <person name="Nakamura H."/>
            <person name="Ohtoshi R."/>
            <person name="Moran D.A.P."/>
            <person name="Shinohara A."/>
            <person name="Yoshida Y."/>
            <person name="Fujiwara M."/>
            <person name="Mori M."/>
            <person name="Tomita M."/>
            <person name="Arakawa K."/>
        </authorList>
    </citation>
    <scope>NUCLEOTIDE SEQUENCE [LARGE SCALE GENOMIC DNA]</scope>
</reference>
<proteinExistence type="predicted"/>
<evidence type="ECO:0000313" key="2">
    <source>
        <dbReference type="Proteomes" id="UP000499080"/>
    </source>
</evidence>
<protein>
    <submittedName>
        <fullName evidence="1">Uncharacterized protein</fullName>
    </submittedName>
</protein>
<name>A0A4Y2D5Q4_ARAVE</name>
<dbReference type="Proteomes" id="UP000499080">
    <property type="component" value="Unassembled WGS sequence"/>
</dbReference>